<keyword evidence="3" id="KW-1185">Reference proteome</keyword>
<dbReference type="EMBL" id="CP104013">
    <property type="protein sequence ID" value="UYP44590.1"/>
    <property type="molecule type" value="Genomic_DNA"/>
</dbReference>
<evidence type="ECO:0000259" key="1">
    <source>
        <dbReference type="Pfam" id="PF08818"/>
    </source>
</evidence>
<dbReference type="Proteomes" id="UP001208689">
    <property type="component" value="Chromosome"/>
</dbReference>
<protein>
    <recommendedName>
        <fullName evidence="1">YdhG-like domain-containing protein</fullName>
    </recommendedName>
</protein>
<proteinExistence type="predicted"/>
<dbReference type="InterPro" id="IPR014922">
    <property type="entry name" value="YdhG-like"/>
</dbReference>
<name>A0ABY6HM51_9ARCH</name>
<dbReference type="Pfam" id="PF08818">
    <property type="entry name" value="DUF1801"/>
    <property type="match status" value="1"/>
</dbReference>
<evidence type="ECO:0000313" key="3">
    <source>
        <dbReference type="Proteomes" id="UP001208689"/>
    </source>
</evidence>
<feature type="domain" description="YdhG-like" evidence="1">
    <location>
        <begin position="34"/>
        <end position="129"/>
    </location>
</feature>
<dbReference type="SUPFAM" id="SSF159888">
    <property type="entry name" value="YdhG-like"/>
    <property type="match status" value="1"/>
</dbReference>
<gene>
    <name evidence="2" type="ORF">NEF87_000875</name>
</gene>
<accession>A0ABY6HM51</accession>
<reference evidence="2" key="1">
    <citation type="submission" date="2022-09" db="EMBL/GenBank/DDBJ databases">
        <title>Actin cytoskeleton and complex cell architecture in an #Asgard archaeon.</title>
        <authorList>
            <person name="Ponce Toledo R.I."/>
            <person name="Schleper C."/>
            <person name="Rodrigues Oliveira T."/>
            <person name="Wollweber F."/>
            <person name="Xu J."/>
            <person name="Rittmann S."/>
            <person name="Klingl A."/>
            <person name="Pilhofer M."/>
        </authorList>
    </citation>
    <scope>NUCLEOTIDE SEQUENCE</scope>
    <source>
        <strain evidence="2">B-35</strain>
    </source>
</reference>
<organism evidence="2 3">
    <name type="scientific">Candidatus Lokiarchaeum ossiferum</name>
    <dbReference type="NCBI Taxonomy" id="2951803"/>
    <lineage>
        <taxon>Archaea</taxon>
        <taxon>Promethearchaeati</taxon>
        <taxon>Promethearchaeota</taxon>
        <taxon>Promethearchaeia</taxon>
        <taxon>Promethearchaeales</taxon>
        <taxon>Promethearchaeaceae</taxon>
        <taxon>Candidatus Lokiarchaeum</taxon>
    </lineage>
</organism>
<sequence>MAVLKTKANDKNVQAFLDTIQNPQKKQDSLVIMQILQEKSGNEPIMWGNSIIGYGKYHYKYKTGREGDWMRIAFSPRKQNLTLYIMDGFETHKELLNKLGKFKIGKSCLYIKKLADIDNKILSQLVEQSLHNMNTRYPE</sequence>
<evidence type="ECO:0000313" key="2">
    <source>
        <dbReference type="EMBL" id="UYP44590.1"/>
    </source>
</evidence>